<evidence type="ECO:0000256" key="1">
    <source>
        <dbReference type="SAM" id="MobiDB-lite"/>
    </source>
</evidence>
<dbReference type="Pfam" id="PF04004">
    <property type="entry name" value="Leo1"/>
    <property type="match status" value="1"/>
</dbReference>
<dbReference type="Proteomes" id="UP000077154">
    <property type="component" value="Unassembled WGS sequence"/>
</dbReference>
<evidence type="ECO:0000313" key="2">
    <source>
        <dbReference type="EMBL" id="OAF61100.1"/>
    </source>
</evidence>
<dbReference type="OrthoDB" id="20844at2759"/>
<dbReference type="VEuPathDB" id="FungiDB:GMDG_01163"/>
<feature type="compositionally biased region" description="Acidic residues" evidence="1">
    <location>
        <begin position="1"/>
        <end position="21"/>
    </location>
</feature>
<protein>
    <recommendedName>
        <fullName evidence="3">RNA polymerase-associated protein LEO1</fullName>
    </recommendedName>
</protein>
<feature type="compositionally biased region" description="Basic residues" evidence="1">
    <location>
        <begin position="298"/>
        <end position="313"/>
    </location>
</feature>
<organism evidence="2">
    <name type="scientific">Pseudogymnoascus destructans</name>
    <dbReference type="NCBI Taxonomy" id="655981"/>
    <lineage>
        <taxon>Eukaryota</taxon>
        <taxon>Fungi</taxon>
        <taxon>Dikarya</taxon>
        <taxon>Ascomycota</taxon>
        <taxon>Pezizomycotina</taxon>
        <taxon>Leotiomycetes</taxon>
        <taxon>Thelebolales</taxon>
        <taxon>Thelebolaceae</taxon>
        <taxon>Pseudogymnoascus</taxon>
    </lineage>
</organism>
<dbReference type="GO" id="GO:1990269">
    <property type="term" value="F:RNA polymerase II C-terminal domain phosphoserine binding"/>
    <property type="evidence" value="ECO:0007669"/>
    <property type="project" value="TreeGrafter"/>
</dbReference>
<dbReference type="RefSeq" id="XP_024326378.1">
    <property type="nucleotide sequence ID" value="XM_024466360.1"/>
</dbReference>
<feature type="compositionally biased region" description="Basic and acidic residues" evidence="1">
    <location>
        <begin position="360"/>
        <end position="372"/>
    </location>
</feature>
<accession>A0A177AH31</accession>
<dbReference type="PANTHER" id="PTHR23146:SF0">
    <property type="entry name" value="RNA POLYMERASE-ASSOCIATED PROTEIN LEO1"/>
    <property type="match status" value="1"/>
</dbReference>
<evidence type="ECO:0008006" key="3">
    <source>
        <dbReference type="Google" id="ProtNLM"/>
    </source>
</evidence>
<feature type="compositionally biased region" description="Acidic residues" evidence="1">
    <location>
        <begin position="329"/>
        <end position="359"/>
    </location>
</feature>
<dbReference type="GO" id="GO:0032968">
    <property type="term" value="P:positive regulation of transcription elongation by RNA polymerase II"/>
    <property type="evidence" value="ECO:0007669"/>
    <property type="project" value="TreeGrafter"/>
</dbReference>
<gene>
    <name evidence="2" type="ORF">VC83_02704</name>
</gene>
<dbReference type="PANTHER" id="PTHR23146">
    <property type="entry name" value="LEO1 PROTEIN"/>
    <property type="match status" value="1"/>
</dbReference>
<reference evidence="2" key="1">
    <citation type="submission" date="2016-03" db="EMBL/GenBank/DDBJ databases">
        <title>Updated assembly of Pseudogymnoascus destructans, the fungus causing white-nose syndrome of bats.</title>
        <authorList>
            <person name="Palmer J.M."/>
            <person name="Drees K.P."/>
            <person name="Foster J.T."/>
            <person name="Lindner D.L."/>
        </authorList>
    </citation>
    <scope>NUCLEOTIDE SEQUENCE [LARGE SCALE GENOMIC DNA]</scope>
    <source>
        <strain evidence="2">20631-21</strain>
    </source>
</reference>
<feature type="compositionally biased region" description="Basic and acidic residues" evidence="1">
    <location>
        <begin position="240"/>
        <end position="266"/>
    </location>
</feature>
<feature type="compositionally biased region" description="Basic and acidic residues" evidence="1">
    <location>
        <begin position="221"/>
        <end position="232"/>
    </location>
</feature>
<dbReference type="GeneID" id="36285783"/>
<dbReference type="AlphaFoldDB" id="A0A177AH31"/>
<dbReference type="InterPro" id="IPR007149">
    <property type="entry name" value="Leo1"/>
</dbReference>
<dbReference type="EMBL" id="KV441390">
    <property type="protein sequence ID" value="OAF61100.1"/>
    <property type="molecule type" value="Genomic_DNA"/>
</dbReference>
<proteinExistence type="predicted"/>
<feature type="compositionally biased region" description="Basic and acidic residues" evidence="1">
    <location>
        <begin position="314"/>
        <end position="328"/>
    </location>
</feature>
<feature type="compositionally biased region" description="Basic and acidic residues" evidence="1">
    <location>
        <begin position="43"/>
        <end position="55"/>
    </location>
</feature>
<sequence length="415" mass="45695">MSSEPEDLIDEDNLFGDDDDAAGSPAARDLSDRELDSGDDEGRDDRIDRHEPVLPEQREARLMDVYAVPHPVPTPTDGELHTMRVPEFVKIQADAFNKEGFVAPIPDSQSQSAYATATSTIRYRKNESTGLLESNTLFNKWSDGSVTISIGDVTYELTSKPLAPTGSKEYNDVLDSHTYLATPYIASQVMQVVGHVTNQYTVALNDNLQDTAIMKLRAAMEKSGRHNDHKDGTALISVTHDPDLQKRQAEQAERERLKSQKRREAANARADQAVGRVRGAIGSGLSLDDLEGRARGISSKKKRPAPKGGRKARRADYDSDDDLSRGRDDEYDLEDDFLAPSDEEQEPETGDESEEEEYEGESHRTKKQKTDAGSEEDAEGEDEDVGAVPSASAQAGGEGGGRRKRQVIQDDEDDE</sequence>
<dbReference type="GO" id="GO:0006368">
    <property type="term" value="P:transcription elongation by RNA polymerase II"/>
    <property type="evidence" value="ECO:0007669"/>
    <property type="project" value="InterPro"/>
</dbReference>
<name>A0A177AH31_9PEZI</name>
<feature type="region of interest" description="Disordered" evidence="1">
    <location>
        <begin position="221"/>
        <end position="271"/>
    </location>
</feature>
<dbReference type="GO" id="GO:0016593">
    <property type="term" value="C:Cdc73/Paf1 complex"/>
    <property type="evidence" value="ECO:0007669"/>
    <property type="project" value="InterPro"/>
</dbReference>
<feature type="compositionally biased region" description="Acidic residues" evidence="1">
    <location>
        <begin position="373"/>
        <end position="385"/>
    </location>
</feature>
<dbReference type="eggNOG" id="ENOG502S4N0">
    <property type="taxonomic scope" value="Eukaryota"/>
</dbReference>
<feature type="region of interest" description="Disordered" evidence="1">
    <location>
        <begin position="292"/>
        <end position="415"/>
    </location>
</feature>
<feature type="region of interest" description="Disordered" evidence="1">
    <location>
        <begin position="1"/>
        <end position="55"/>
    </location>
</feature>